<protein>
    <submittedName>
        <fullName evidence="1">Uncharacterized protein</fullName>
    </submittedName>
</protein>
<organism evidence="1 2">
    <name type="scientific">Bifidobacterium callitrichidarum</name>
    <dbReference type="NCBI Taxonomy" id="2052941"/>
    <lineage>
        <taxon>Bacteria</taxon>
        <taxon>Bacillati</taxon>
        <taxon>Actinomycetota</taxon>
        <taxon>Actinomycetes</taxon>
        <taxon>Bifidobacteriales</taxon>
        <taxon>Bifidobacteriaceae</taxon>
        <taxon>Bifidobacterium</taxon>
    </lineage>
</organism>
<keyword evidence="2" id="KW-1185">Reference proteome</keyword>
<dbReference type="EMBL" id="QFFM01000003">
    <property type="protein sequence ID" value="PWG66638.1"/>
    <property type="molecule type" value="Genomic_DNA"/>
</dbReference>
<accession>A0A2U2NC23</accession>
<comment type="caution">
    <text evidence="1">The sequence shown here is derived from an EMBL/GenBank/DDBJ whole genome shotgun (WGS) entry which is preliminary data.</text>
</comment>
<dbReference type="Proteomes" id="UP000245876">
    <property type="component" value="Unassembled WGS sequence"/>
</dbReference>
<name>A0A2U2NC23_9BIFI</name>
<evidence type="ECO:0000313" key="2">
    <source>
        <dbReference type="Proteomes" id="UP000245876"/>
    </source>
</evidence>
<dbReference type="AlphaFoldDB" id="A0A2U2NC23"/>
<sequence>MLKDLKKHILLTHEQSEWLAAQSRRTGSSEAEIIRRLVERERLERSGNIKLGAALDAPGQLYWNYKQELQLQIIGTGSQTLAEQLIARMCLQNIETWIISNNKPGKWDKAQRLAYNKQYIRFYTNPSTAMDDLQYVADHRMSDGFGELSKESTQPPIMPIIDWVDGIDWSDSSLIALDQTNYITRKANIHPIWLTDDREHAFSASWVFTSTPSLELWKQLAGSFPLPEINERQAVKKDFNRLITFIV</sequence>
<gene>
    <name evidence="1" type="ORF">DF196_01685</name>
</gene>
<reference evidence="1 2" key="1">
    <citation type="journal article" date="2018" name="Int. J. Syst. Evol. Microbiol.">
        <title>Bifidobacterium callitrichidarum sp. nov. from the faeces of the emperor tamarin (Saguinus imperator).</title>
        <authorList>
            <person name="Modesto M."/>
            <person name="Michelini S."/>
            <person name="Sansosti M.C."/>
            <person name="De Filippo C."/>
            <person name="Cavalieri D."/>
            <person name="Qvirist L."/>
            <person name="Andlid T."/>
            <person name="Spiezio C."/>
            <person name="Sandri C."/>
            <person name="Pascarelli S."/>
            <person name="Sgorbati B."/>
            <person name="Mattarelli P."/>
        </authorList>
    </citation>
    <scope>NUCLEOTIDE SEQUENCE [LARGE SCALE GENOMIC DNA]</scope>
    <source>
        <strain evidence="1 2">TRI 5</strain>
    </source>
</reference>
<proteinExistence type="predicted"/>
<dbReference type="RefSeq" id="WP_109056207.1">
    <property type="nucleotide sequence ID" value="NZ_QFFM01000003.1"/>
</dbReference>
<evidence type="ECO:0000313" key="1">
    <source>
        <dbReference type="EMBL" id="PWG66638.1"/>
    </source>
</evidence>